<feature type="compositionally biased region" description="Basic and acidic residues" evidence="1">
    <location>
        <begin position="179"/>
        <end position="188"/>
    </location>
</feature>
<evidence type="ECO:0000256" key="1">
    <source>
        <dbReference type="SAM" id="MobiDB-lite"/>
    </source>
</evidence>
<feature type="region of interest" description="Disordered" evidence="1">
    <location>
        <begin position="163"/>
        <end position="194"/>
    </location>
</feature>
<dbReference type="GeneID" id="27351846"/>
<dbReference type="VEuPathDB" id="FungiDB:PV07_12652"/>
<dbReference type="HOGENOM" id="CLU_117744_0_0_1"/>
<name>A0A0D2BU48_9EURO</name>
<reference evidence="2 3" key="1">
    <citation type="submission" date="2015-01" db="EMBL/GenBank/DDBJ databases">
        <title>The Genome Sequence of Cladophialophora immunda CBS83496.</title>
        <authorList>
            <consortium name="The Broad Institute Genomics Platform"/>
            <person name="Cuomo C."/>
            <person name="de Hoog S."/>
            <person name="Gorbushina A."/>
            <person name="Stielow B."/>
            <person name="Teixiera M."/>
            <person name="Abouelleil A."/>
            <person name="Chapman S.B."/>
            <person name="Priest M."/>
            <person name="Young S.K."/>
            <person name="Wortman J."/>
            <person name="Nusbaum C."/>
            <person name="Birren B."/>
        </authorList>
    </citation>
    <scope>NUCLEOTIDE SEQUENCE [LARGE SCALE GENOMIC DNA]</scope>
    <source>
        <strain evidence="2 3">CBS 83496</strain>
    </source>
</reference>
<dbReference type="AlphaFoldDB" id="A0A0D2BU48"/>
<proteinExistence type="predicted"/>
<dbReference type="OrthoDB" id="5418574at2759"/>
<accession>A0A0D2BU48</accession>
<dbReference type="EMBL" id="KN847079">
    <property type="protein sequence ID" value="KIW21940.1"/>
    <property type="molecule type" value="Genomic_DNA"/>
</dbReference>
<dbReference type="RefSeq" id="XP_016242156.1">
    <property type="nucleotide sequence ID" value="XM_016400198.1"/>
</dbReference>
<organism evidence="2 3">
    <name type="scientific">Cladophialophora immunda</name>
    <dbReference type="NCBI Taxonomy" id="569365"/>
    <lineage>
        <taxon>Eukaryota</taxon>
        <taxon>Fungi</taxon>
        <taxon>Dikarya</taxon>
        <taxon>Ascomycota</taxon>
        <taxon>Pezizomycotina</taxon>
        <taxon>Eurotiomycetes</taxon>
        <taxon>Chaetothyriomycetidae</taxon>
        <taxon>Chaetothyriales</taxon>
        <taxon>Herpotrichiellaceae</taxon>
        <taxon>Cladophialophora</taxon>
    </lineage>
</organism>
<evidence type="ECO:0000313" key="2">
    <source>
        <dbReference type="EMBL" id="KIW21940.1"/>
    </source>
</evidence>
<protein>
    <submittedName>
        <fullName evidence="2">Uncharacterized protein</fullName>
    </submittedName>
</protein>
<evidence type="ECO:0000313" key="3">
    <source>
        <dbReference type="Proteomes" id="UP000054466"/>
    </source>
</evidence>
<sequence length="194" mass="22271">MSLVTDEPLLLLWSRVQQKGSRENVAVNFWLHLYAKYVFAEKEWIIAVEDAPSELEPSKRGDLKVQYLGDAGFELLLHQELKRREATKRDLEEVEHQAFSDCISYLAAHEEVSMAYAVTSFGTRARMWTCAREATYLEPLFGSEELAEPSQYIEAHSSEATELRKGYDHMKRFSPVARRGIEPGERSPKSSRSK</sequence>
<dbReference type="Proteomes" id="UP000054466">
    <property type="component" value="Unassembled WGS sequence"/>
</dbReference>
<gene>
    <name evidence="2" type="ORF">PV07_12652</name>
</gene>
<keyword evidence="3" id="KW-1185">Reference proteome</keyword>